<feature type="domain" description="Alpha-D-phosphohexomutase alpha/beta/alpha" evidence="10">
    <location>
        <begin position="263"/>
        <end position="362"/>
    </location>
</feature>
<dbReference type="PANTHER" id="PTHR43771:SF2">
    <property type="entry name" value="PHOSPHOMANNOMUTASE_PHOSPHOGLUCOMUTASE"/>
    <property type="match status" value="1"/>
</dbReference>
<sequence>MNGSTQPNITPLPAEIFKAYDIRGIVGKTLTSDNVRRIGHGLGSLAAERGQRAIAVGRDGRLSGPELATALMAGIRLAGIDTIDIGCVPTPVAYFAAHELGCNSCVAVTGSHNPPDYNGLKMVVGGETLAGETIQGIRRRVDAGELRHGAGQASSADVLPAYLARIVADVHLARPMKIVVDCGNGVAGVLAAPLFRALGCELVELFCAVDGNFPNHHPDPSKPENLQDVIRALRDTDAELGLAFDGDGDRLGVVTKDGQIIYPDRQLMLFAADVLSRCPGQQIIYDVKCTRQLAPWIREHGGEPLMWKTGHALVKAKLKETGAPLAGEMSGHVFFKERWFGFDDGLYAGARLLEILSRSSGADAANALLTSLPDSSSTPELNIAMQEGEPLALIEELRRDARFTDAREIITIDGLRIEYADGFGLARPSNTTPVVVLRFEADSQAALERIQADFRRVIHAARPGLALPF</sequence>
<keyword evidence="5" id="KW-0460">Magnesium</keyword>
<gene>
    <name evidence="11" type="ORF">DVS81_12885</name>
</gene>
<evidence type="ECO:0000259" key="8">
    <source>
        <dbReference type="Pfam" id="PF02878"/>
    </source>
</evidence>
<dbReference type="Proteomes" id="UP000253831">
    <property type="component" value="Unassembled WGS sequence"/>
</dbReference>
<dbReference type="Pfam" id="PF02879">
    <property type="entry name" value="PGM_PMM_II"/>
    <property type="match status" value="1"/>
</dbReference>
<dbReference type="SUPFAM" id="SSF53738">
    <property type="entry name" value="Phosphoglucomutase, first 3 domains"/>
    <property type="match status" value="3"/>
</dbReference>
<dbReference type="InterPro" id="IPR036900">
    <property type="entry name" value="A-D-PHexomutase_C_sf"/>
</dbReference>
<keyword evidence="3" id="KW-0597">Phosphoprotein</keyword>
<evidence type="ECO:0000256" key="1">
    <source>
        <dbReference type="ARBA" id="ARBA00001946"/>
    </source>
</evidence>
<feature type="domain" description="Alpha-D-phosphohexomutase alpha/beta/alpha" evidence="9">
    <location>
        <begin position="162"/>
        <end position="258"/>
    </location>
</feature>
<dbReference type="GO" id="GO:0016868">
    <property type="term" value="F:intramolecular phosphotransferase activity"/>
    <property type="evidence" value="ECO:0007669"/>
    <property type="project" value="InterPro"/>
</dbReference>
<feature type="domain" description="Alpha-D-phosphohexomutase C-terminal" evidence="7">
    <location>
        <begin position="380"/>
        <end position="456"/>
    </location>
</feature>
<dbReference type="PANTHER" id="PTHR43771">
    <property type="entry name" value="PHOSPHOMANNOMUTASE"/>
    <property type="match status" value="1"/>
</dbReference>
<keyword evidence="4" id="KW-0479">Metal-binding</keyword>
<dbReference type="CDD" id="cd03089">
    <property type="entry name" value="PMM_PGM"/>
    <property type="match status" value="1"/>
</dbReference>
<evidence type="ECO:0000256" key="3">
    <source>
        <dbReference type="ARBA" id="ARBA00022553"/>
    </source>
</evidence>
<evidence type="ECO:0000313" key="12">
    <source>
        <dbReference type="Proteomes" id="UP000253831"/>
    </source>
</evidence>
<dbReference type="InterPro" id="IPR005844">
    <property type="entry name" value="A-D-PHexomutase_a/b/a-I"/>
</dbReference>
<evidence type="ECO:0000256" key="4">
    <source>
        <dbReference type="ARBA" id="ARBA00022723"/>
    </source>
</evidence>
<dbReference type="GO" id="GO:0005975">
    <property type="term" value="P:carbohydrate metabolic process"/>
    <property type="evidence" value="ECO:0007669"/>
    <property type="project" value="InterPro"/>
</dbReference>
<dbReference type="Gene3D" id="3.30.310.50">
    <property type="entry name" value="Alpha-D-phosphohexomutase, C-terminal domain"/>
    <property type="match status" value="1"/>
</dbReference>
<dbReference type="SUPFAM" id="SSF55957">
    <property type="entry name" value="Phosphoglucomutase, C-terminal domain"/>
    <property type="match status" value="1"/>
</dbReference>
<evidence type="ECO:0000259" key="9">
    <source>
        <dbReference type="Pfam" id="PF02879"/>
    </source>
</evidence>
<accession>A0A369XJ50</accession>
<organism evidence="11 12">
    <name type="scientific">Candidatus Accumulibacter meliphilus</name>
    <dbReference type="NCBI Taxonomy" id="2211374"/>
    <lineage>
        <taxon>Bacteria</taxon>
        <taxon>Pseudomonadati</taxon>
        <taxon>Pseudomonadota</taxon>
        <taxon>Betaproteobacteria</taxon>
        <taxon>Candidatus Accumulibacter</taxon>
    </lineage>
</organism>
<protein>
    <submittedName>
        <fullName evidence="11">Phosphomannomutase/phosphoglucomutase</fullName>
    </submittedName>
</protein>
<dbReference type="PRINTS" id="PR00509">
    <property type="entry name" value="PGMPMM"/>
</dbReference>
<dbReference type="InterPro" id="IPR005841">
    <property type="entry name" value="Alpha-D-phosphohexomutase_SF"/>
</dbReference>
<evidence type="ECO:0000256" key="2">
    <source>
        <dbReference type="ARBA" id="ARBA00010231"/>
    </source>
</evidence>
<keyword evidence="6" id="KW-0413">Isomerase</keyword>
<evidence type="ECO:0000259" key="10">
    <source>
        <dbReference type="Pfam" id="PF02880"/>
    </source>
</evidence>
<comment type="cofactor">
    <cofactor evidence="1">
        <name>Mg(2+)</name>
        <dbReference type="ChEBI" id="CHEBI:18420"/>
    </cofactor>
</comment>
<proteinExistence type="inferred from homology"/>
<evidence type="ECO:0000259" key="7">
    <source>
        <dbReference type="Pfam" id="PF00408"/>
    </source>
</evidence>
<dbReference type="Pfam" id="PF02878">
    <property type="entry name" value="PGM_PMM_I"/>
    <property type="match status" value="1"/>
</dbReference>
<dbReference type="InterPro" id="IPR005845">
    <property type="entry name" value="A-D-PHexomutase_a/b/a-II"/>
</dbReference>
<dbReference type="AlphaFoldDB" id="A0A369XJ50"/>
<evidence type="ECO:0000256" key="6">
    <source>
        <dbReference type="ARBA" id="ARBA00023235"/>
    </source>
</evidence>
<evidence type="ECO:0000256" key="5">
    <source>
        <dbReference type="ARBA" id="ARBA00022842"/>
    </source>
</evidence>
<dbReference type="GO" id="GO:0046872">
    <property type="term" value="F:metal ion binding"/>
    <property type="evidence" value="ECO:0007669"/>
    <property type="project" value="UniProtKB-KW"/>
</dbReference>
<comment type="caution">
    <text evidence="11">The sequence shown here is derived from an EMBL/GenBank/DDBJ whole genome shotgun (WGS) entry which is preliminary data.</text>
</comment>
<dbReference type="Pfam" id="PF00408">
    <property type="entry name" value="PGM_PMM_IV"/>
    <property type="match status" value="1"/>
</dbReference>
<feature type="domain" description="Alpha-D-phosphohexomutase alpha/beta/alpha" evidence="8">
    <location>
        <begin position="15"/>
        <end position="145"/>
    </location>
</feature>
<dbReference type="Gene3D" id="3.40.120.10">
    <property type="entry name" value="Alpha-D-Glucose-1,6-Bisphosphate, subunit A, domain 3"/>
    <property type="match status" value="3"/>
</dbReference>
<reference evidence="11 12" key="1">
    <citation type="submission" date="2018-05" db="EMBL/GenBank/DDBJ databases">
        <title>Integrated omic analyses show evidence that a Ca. Accumulibacter phosphatis strain performs denitrification under micro-aerobic conditions.</title>
        <authorList>
            <person name="Camejo P.Y."/>
            <person name="Katherine M.D."/>
            <person name="Daniel N.R."/>
        </authorList>
    </citation>
    <scope>NUCLEOTIDE SEQUENCE [LARGE SCALE GENOMIC DNA]</scope>
    <source>
        <strain evidence="11">UW-LDO-IC</strain>
    </source>
</reference>
<dbReference type="EMBL" id="QPGA01000025">
    <property type="protein sequence ID" value="RDE50153.1"/>
    <property type="molecule type" value="Genomic_DNA"/>
</dbReference>
<name>A0A369XJ50_9PROT</name>
<dbReference type="InterPro" id="IPR016055">
    <property type="entry name" value="A-D-PHexomutase_a/b/a-I/II/III"/>
</dbReference>
<dbReference type="InterPro" id="IPR005843">
    <property type="entry name" value="A-D-PHexomutase_C"/>
</dbReference>
<dbReference type="InterPro" id="IPR005846">
    <property type="entry name" value="A-D-PHexomutase_a/b/a-III"/>
</dbReference>
<evidence type="ECO:0000313" key="11">
    <source>
        <dbReference type="EMBL" id="RDE50153.1"/>
    </source>
</evidence>
<comment type="similarity">
    <text evidence="2">Belongs to the phosphohexose mutase family.</text>
</comment>
<dbReference type="Pfam" id="PF02880">
    <property type="entry name" value="PGM_PMM_III"/>
    <property type="match status" value="1"/>
</dbReference>